<dbReference type="Proteomes" id="UP000244248">
    <property type="component" value="Unassembled WGS sequence"/>
</dbReference>
<comment type="caution">
    <text evidence="1">The sequence shown here is derived from an EMBL/GenBank/DDBJ whole genome shotgun (WGS) entry which is preliminary data.</text>
</comment>
<dbReference type="OrthoDB" id="4459835at2"/>
<keyword evidence="2" id="KW-1185">Reference proteome</keyword>
<dbReference type="Pfam" id="PF10604">
    <property type="entry name" value="Polyketide_cyc2"/>
    <property type="match status" value="1"/>
</dbReference>
<dbReference type="EMBL" id="QANS01000005">
    <property type="protein sequence ID" value="PTU30702.1"/>
    <property type="molecule type" value="Genomic_DNA"/>
</dbReference>
<name>A0A2T5MDQ8_9GAMM</name>
<sequence length="146" mass="16114">MSRYEVSFDEVFPAPRSKIFKFFGTHKKVGLIFGGQFDRIKDGEDATNPDGLGSVRRIKLPLPGPSFEETIITFQPETLIEYTVTRGSPITNHLGHIEFSDAANGGTRVKYTIGFEPRIPCTGLVIKGILAAGFKIGIPRVMKNLD</sequence>
<protein>
    <submittedName>
        <fullName evidence="1">SRPBCC family protein</fullName>
    </submittedName>
</protein>
<proteinExistence type="predicted"/>
<dbReference type="SUPFAM" id="SSF55961">
    <property type="entry name" value="Bet v1-like"/>
    <property type="match status" value="1"/>
</dbReference>
<dbReference type="AlphaFoldDB" id="A0A2T5MDQ8"/>
<evidence type="ECO:0000313" key="1">
    <source>
        <dbReference type="EMBL" id="PTU30702.1"/>
    </source>
</evidence>
<accession>A0A2T5MDQ8</accession>
<dbReference type="CDD" id="cd07821">
    <property type="entry name" value="PYR_PYL_RCAR_like"/>
    <property type="match status" value="1"/>
</dbReference>
<gene>
    <name evidence="1" type="ORF">CJD38_14515</name>
</gene>
<dbReference type="RefSeq" id="WP_107941075.1">
    <property type="nucleotide sequence ID" value="NZ_QANS01000005.1"/>
</dbReference>
<dbReference type="Gene3D" id="3.30.530.20">
    <property type="match status" value="1"/>
</dbReference>
<dbReference type="InterPro" id="IPR019587">
    <property type="entry name" value="Polyketide_cyclase/dehydratase"/>
</dbReference>
<evidence type="ECO:0000313" key="2">
    <source>
        <dbReference type="Proteomes" id="UP000244248"/>
    </source>
</evidence>
<dbReference type="InterPro" id="IPR023393">
    <property type="entry name" value="START-like_dom_sf"/>
</dbReference>
<organism evidence="1 2">
    <name type="scientific">Stenotrophobium rhamnosiphilum</name>
    <dbReference type="NCBI Taxonomy" id="2029166"/>
    <lineage>
        <taxon>Bacteria</taxon>
        <taxon>Pseudomonadati</taxon>
        <taxon>Pseudomonadota</taxon>
        <taxon>Gammaproteobacteria</taxon>
        <taxon>Nevskiales</taxon>
        <taxon>Nevskiaceae</taxon>
        <taxon>Stenotrophobium</taxon>
    </lineage>
</organism>
<reference evidence="1 2" key="1">
    <citation type="submission" date="2018-04" db="EMBL/GenBank/DDBJ databases">
        <title>Novel species isolated from glacier.</title>
        <authorList>
            <person name="Liu Q."/>
            <person name="Xin Y.-H."/>
        </authorList>
    </citation>
    <scope>NUCLEOTIDE SEQUENCE [LARGE SCALE GENOMIC DNA]</scope>
    <source>
        <strain evidence="1 2">GT1R17</strain>
    </source>
</reference>